<gene>
    <name evidence="1" type="primary">MLO1</name>
    <name evidence="1" type="ORF">FIM1_5104</name>
</gene>
<protein>
    <submittedName>
        <fullName evidence="1">YMR252C</fullName>
    </submittedName>
</protein>
<sequence>MFRSGVQGLIGKRFSSTFRYKRWEELTTPEKQKFVKSFVENYKEQYPGSKTNVSLKGLALDMDEYNDAPSVFGIFYDDIWRVSKAKKESLYNGKQQMDRSQVIKEHGRFAHETFHDLLIENW</sequence>
<dbReference type="Proteomes" id="UP000422736">
    <property type="component" value="Chromosome 8"/>
</dbReference>
<evidence type="ECO:0000313" key="1">
    <source>
        <dbReference type="EMBL" id="QGN17895.1"/>
    </source>
</evidence>
<name>A0ABX6EZX1_KLUMA</name>
<organism evidence="1 2">
    <name type="scientific">Kluyveromyces marxianus</name>
    <name type="common">Yeast</name>
    <name type="synonym">Candida kefyr</name>
    <dbReference type="NCBI Taxonomy" id="4911"/>
    <lineage>
        <taxon>Eukaryota</taxon>
        <taxon>Fungi</taxon>
        <taxon>Dikarya</taxon>
        <taxon>Ascomycota</taxon>
        <taxon>Saccharomycotina</taxon>
        <taxon>Saccharomycetes</taxon>
        <taxon>Saccharomycetales</taxon>
        <taxon>Saccharomycetaceae</taxon>
        <taxon>Kluyveromyces</taxon>
    </lineage>
</organism>
<keyword evidence="2" id="KW-1185">Reference proteome</keyword>
<proteinExistence type="predicted"/>
<dbReference type="EMBL" id="CP015060">
    <property type="protein sequence ID" value="QGN17895.1"/>
    <property type="molecule type" value="Genomic_DNA"/>
</dbReference>
<accession>A0ABX6EZX1</accession>
<reference evidence="1 2" key="1">
    <citation type="submission" date="2016-03" db="EMBL/GenBank/DDBJ databases">
        <title>How can Kluyveromyces marxianus grow so fast - potential evolutionary course in Saccharomyces Complex revealed by comparative genomics.</title>
        <authorList>
            <person name="Mo W."/>
            <person name="Lu W."/>
            <person name="Yang X."/>
            <person name="Qi J."/>
            <person name="Lv H."/>
        </authorList>
    </citation>
    <scope>NUCLEOTIDE SEQUENCE [LARGE SCALE GENOMIC DNA]</scope>
    <source>
        <strain evidence="1 2">FIM1</strain>
    </source>
</reference>
<evidence type="ECO:0000313" key="2">
    <source>
        <dbReference type="Proteomes" id="UP000422736"/>
    </source>
</evidence>